<reference evidence="4" key="2">
    <citation type="submission" date="2015-02" db="UniProtKB">
        <authorList>
            <consortium name="EnsemblMetazoa"/>
        </authorList>
    </citation>
    <scope>IDENTIFICATION</scope>
</reference>
<dbReference type="EnsemblMetazoa" id="SMAR013645-RA">
    <property type="protein sequence ID" value="SMAR013645-PA"/>
    <property type="gene ID" value="SMAR013645"/>
</dbReference>
<keyword evidence="1" id="KW-0677">Repeat</keyword>
<dbReference type="InterPro" id="IPR036770">
    <property type="entry name" value="Ankyrin_rpt-contain_sf"/>
</dbReference>
<keyword evidence="2 3" id="KW-0040">ANK repeat</keyword>
<evidence type="ECO:0000313" key="5">
    <source>
        <dbReference type="Proteomes" id="UP000014500"/>
    </source>
</evidence>
<dbReference type="PhylomeDB" id="T1JIG4"/>
<dbReference type="GO" id="GO:0085020">
    <property type="term" value="P:protein K6-linked ubiquitination"/>
    <property type="evidence" value="ECO:0007669"/>
    <property type="project" value="TreeGrafter"/>
</dbReference>
<sequence length="233" mass="25964">MSSSFIHEISSFKPEVKMGSCVSEPKTHIKDTSTNDVIARSSSLTIIPGDLENIGYVMHDVIVRNNLRHCADLLRMGFPINTQLKYSASVPTSTEINSYYEFCATALHVACIYRRPEIVELLLSHDANPNVVDRSGRTPVVLTVTYWPRVDKELAMTSIPMRSLRCLQCLCVNGADVNGRFGIEEETALHIAARYRIGSCVQVLIKFGGDVNAVDKKGEDVTCQFGFQLSIWF</sequence>
<dbReference type="PROSITE" id="PS50088">
    <property type="entry name" value="ANK_REPEAT"/>
    <property type="match status" value="2"/>
</dbReference>
<dbReference type="SMART" id="SM00248">
    <property type="entry name" value="ANK"/>
    <property type="match status" value="3"/>
</dbReference>
<evidence type="ECO:0000256" key="1">
    <source>
        <dbReference type="ARBA" id="ARBA00022737"/>
    </source>
</evidence>
<dbReference type="Proteomes" id="UP000014500">
    <property type="component" value="Unassembled WGS sequence"/>
</dbReference>
<accession>T1JIG4</accession>
<dbReference type="GO" id="GO:0031436">
    <property type="term" value="C:BRCA1-BARD1 complex"/>
    <property type="evidence" value="ECO:0007669"/>
    <property type="project" value="TreeGrafter"/>
</dbReference>
<dbReference type="PANTHER" id="PTHR24171">
    <property type="entry name" value="ANKYRIN REPEAT DOMAIN-CONTAINING PROTEIN 39-RELATED"/>
    <property type="match status" value="1"/>
</dbReference>
<evidence type="ECO:0000256" key="3">
    <source>
        <dbReference type="PROSITE-ProRule" id="PRU00023"/>
    </source>
</evidence>
<dbReference type="PANTHER" id="PTHR24171:SF8">
    <property type="entry name" value="BRCA1-ASSOCIATED RING DOMAIN PROTEIN 1"/>
    <property type="match status" value="1"/>
</dbReference>
<dbReference type="Pfam" id="PF00023">
    <property type="entry name" value="Ank"/>
    <property type="match status" value="1"/>
</dbReference>
<dbReference type="STRING" id="126957.T1JIG4"/>
<dbReference type="Gene3D" id="1.25.40.20">
    <property type="entry name" value="Ankyrin repeat-containing domain"/>
    <property type="match status" value="2"/>
</dbReference>
<dbReference type="GO" id="GO:0070531">
    <property type="term" value="C:BRCA1-A complex"/>
    <property type="evidence" value="ECO:0007669"/>
    <property type="project" value="TreeGrafter"/>
</dbReference>
<dbReference type="HOGENOM" id="CLU_1191201_0_0_1"/>
<dbReference type="GO" id="GO:0004842">
    <property type="term" value="F:ubiquitin-protein transferase activity"/>
    <property type="evidence" value="ECO:0007669"/>
    <property type="project" value="TreeGrafter"/>
</dbReference>
<evidence type="ECO:0000256" key="2">
    <source>
        <dbReference type="ARBA" id="ARBA00023043"/>
    </source>
</evidence>
<proteinExistence type="predicted"/>
<dbReference type="AlphaFoldDB" id="T1JIG4"/>
<dbReference type="EMBL" id="AFFK01020684">
    <property type="status" value="NOT_ANNOTATED_CDS"/>
    <property type="molecule type" value="Genomic_DNA"/>
</dbReference>
<reference evidence="5" key="1">
    <citation type="submission" date="2011-05" db="EMBL/GenBank/DDBJ databases">
        <authorList>
            <person name="Richards S.R."/>
            <person name="Qu J."/>
            <person name="Jiang H."/>
            <person name="Jhangiani S.N."/>
            <person name="Agravi P."/>
            <person name="Goodspeed R."/>
            <person name="Gross S."/>
            <person name="Mandapat C."/>
            <person name="Jackson L."/>
            <person name="Mathew T."/>
            <person name="Pu L."/>
            <person name="Thornton R."/>
            <person name="Saada N."/>
            <person name="Wilczek-Boney K.B."/>
            <person name="Lee S."/>
            <person name="Kovar C."/>
            <person name="Wu Y."/>
            <person name="Scherer S.E."/>
            <person name="Worley K.C."/>
            <person name="Muzny D.M."/>
            <person name="Gibbs R."/>
        </authorList>
    </citation>
    <scope>NUCLEOTIDE SEQUENCE</scope>
    <source>
        <strain evidence="5">Brora</strain>
    </source>
</reference>
<organism evidence="4 5">
    <name type="scientific">Strigamia maritima</name>
    <name type="common">European centipede</name>
    <name type="synonym">Geophilus maritimus</name>
    <dbReference type="NCBI Taxonomy" id="126957"/>
    <lineage>
        <taxon>Eukaryota</taxon>
        <taxon>Metazoa</taxon>
        <taxon>Ecdysozoa</taxon>
        <taxon>Arthropoda</taxon>
        <taxon>Myriapoda</taxon>
        <taxon>Chilopoda</taxon>
        <taxon>Pleurostigmophora</taxon>
        <taxon>Geophilomorpha</taxon>
        <taxon>Linotaeniidae</taxon>
        <taxon>Strigamia</taxon>
    </lineage>
</organism>
<dbReference type="Pfam" id="PF13857">
    <property type="entry name" value="Ank_5"/>
    <property type="match status" value="1"/>
</dbReference>
<keyword evidence="5" id="KW-1185">Reference proteome</keyword>
<feature type="repeat" description="ANK" evidence="3">
    <location>
        <begin position="105"/>
        <end position="134"/>
    </location>
</feature>
<dbReference type="InterPro" id="IPR002110">
    <property type="entry name" value="Ankyrin_rpt"/>
</dbReference>
<protein>
    <submittedName>
        <fullName evidence="4">Uncharacterized protein</fullName>
    </submittedName>
</protein>
<evidence type="ECO:0000313" key="4">
    <source>
        <dbReference type="EnsemblMetazoa" id="SMAR013645-PA"/>
    </source>
</evidence>
<name>T1JIG4_STRMM</name>
<feature type="repeat" description="ANK" evidence="3">
    <location>
        <begin position="184"/>
        <end position="216"/>
    </location>
</feature>
<dbReference type="PROSITE" id="PS50297">
    <property type="entry name" value="ANK_REP_REGION"/>
    <property type="match status" value="2"/>
</dbReference>
<dbReference type="SUPFAM" id="SSF48403">
    <property type="entry name" value="Ankyrin repeat"/>
    <property type="match status" value="1"/>
</dbReference>